<evidence type="ECO:0000256" key="5">
    <source>
        <dbReference type="ARBA" id="ARBA00023136"/>
    </source>
</evidence>
<dbReference type="InterPro" id="IPR023214">
    <property type="entry name" value="HAD_sf"/>
</dbReference>
<evidence type="ECO:0000256" key="1">
    <source>
        <dbReference type="ARBA" id="ARBA00004370"/>
    </source>
</evidence>
<keyword evidence="2 6" id="KW-0812">Transmembrane</keyword>
<proteinExistence type="inferred from homology"/>
<feature type="transmembrane region" description="Helical" evidence="6">
    <location>
        <begin position="844"/>
        <end position="870"/>
    </location>
</feature>
<evidence type="ECO:0000259" key="8">
    <source>
        <dbReference type="PROSITE" id="PS50846"/>
    </source>
</evidence>
<dbReference type="Gene3D" id="3.40.1110.10">
    <property type="entry name" value="Calcium-transporting ATPase, cytoplasmic domain N"/>
    <property type="match status" value="1"/>
</dbReference>
<dbReference type="NCBIfam" id="TIGR01511">
    <property type="entry name" value="ATPase-IB1_Cu"/>
    <property type="match status" value="1"/>
</dbReference>
<dbReference type="InterPro" id="IPR036412">
    <property type="entry name" value="HAD-like_sf"/>
</dbReference>
<evidence type="ECO:0000313" key="9">
    <source>
        <dbReference type="EMBL" id="KAH6897457.1"/>
    </source>
</evidence>
<comment type="subcellular location">
    <subcellularLocation>
        <location evidence="1 6">Membrane</location>
    </subcellularLocation>
</comment>
<keyword evidence="3 6" id="KW-0479">Metal-binding</keyword>
<dbReference type="PRINTS" id="PR00119">
    <property type="entry name" value="CATATPASE"/>
</dbReference>
<dbReference type="Pfam" id="PF00122">
    <property type="entry name" value="E1-E2_ATPase"/>
    <property type="match status" value="1"/>
</dbReference>
<feature type="transmembrane region" description="Helical" evidence="6">
    <location>
        <begin position="882"/>
        <end position="914"/>
    </location>
</feature>
<dbReference type="OrthoDB" id="432719at2759"/>
<keyword evidence="4 6" id="KW-1133">Transmembrane helix</keyword>
<dbReference type="FunFam" id="2.70.150.10:FF:000002">
    <property type="entry name" value="Copper-transporting ATPase 1, putative"/>
    <property type="match status" value="1"/>
</dbReference>
<protein>
    <submittedName>
        <fullName evidence="9">Copper-translocating P-type ATPase</fullName>
    </submittedName>
</protein>
<feature type="transmembrane region" description="Helical" evidence="6">
    <location>
        <begin position="1197"/>
        <end position="1220"/>
    </location>
</feature>
<dbReference type="GO" id="GO:0019829">
    <property type="term" value="F:ATPase-coupled monoatomic cation transmembrane transporter activity"/>
    <property type="evidence" value="ECO:0007669"/>
    <property type="project" value="InterPro"/>
</dbReference>
<dbReference type="InterPro" id="IPR001757">
    <property type="entry name" value="P_typ_ATPase"/>
</dbReference>
<dbReference type="GO" id="GO:0016887">
    <property type="term" value="F:ATP hydrolysis activity"/>
    <property type="evidence" value="ECO:0007669"/>
    <property type="project" value="InterPro"/>
</dbReference>
<dbReference type="GO" id="GO:0046872">
    <property type="term" value="F:metal ion binding"/>
    <property type="evidence" value="ECO:0007669"/>
    <property type="project" value="UniProtKB-KW"/>
</dbReference>
<keyword evidence="6" id="KW-0547">Nucleotide-binding</keyword>
<dbReference type="Pfam" id="PF24534">
    <property type="entry name" value="HMA_PCA1"/>
    <property type="match status" value="1"/>
</dbReference>
<dbReference type="Gene3D" id="3.40.50.1000">
    <property type="entry name" value="HAD superfamily/HAD-like"/>
    <property type="match status" value="1"/>
</dbReference>
<dbReference type="GO" id="GO:0030003">
    <property type="term" value="P:intracellular monoatomic cation homeostasis"/>
    <property type="evidence" value="ECO:0007669"/>
    <property type="project" value="UniProtKB-ARBA"/>
</dbReference>
<dbReference type="InterPro" id="IPR006121">
    <property type="entry name" value="HMA_dom"/>
</dbReference>
<dbReference type="InterPro" id="IPR023298">
    <property type="entry name" value="ATPase_P-typ_TM_dom_sf"/>
</dbReference>
<dbReference type="GO" id="GO:0005524">
    <property type="term" value="F:ATP binding"/>
    <property type="evidence" value="ECO:0007669"/>
    <property type="project" value="UniProtKB-UniRule"/>
</dbReference>
<dbReference type="SUPFAM" id="SSF81653">
    <property type="entry name" value="Calcium ATPase, transduction domain A"/>
    <property type="match status" value="1"/>
</dbReference>
<dbReference type="InterPro" id="IPR036163">
    <property type="entry name" value="HMA_dom_sf"/>
</dbReference>
<feature type="domain" description="HMA" evidence="8">
    <location>
        <begin position="446"/>
        <end position="513"/>
    </location>
</feature>
<feature type="compositionally biased region" description="Low complexity" evidence="7">
    <location>
        <begin position="15"/>
        <end position="29"/>
    </location>
</feature>
<comment type="similarity">
    <text evidence="6">Belongs to the cation transport ATPase (P-type) (TC 3.A.3) family. Type IB subfamily.</text>
</comment>
<evidence type="ECO:0000256" key="7">
    <source>
        <dbReference type="SAM" id="MobiDB-lite"/>
    </source>
</evidence>
<evidence type="ECO:0000256" key="6">
    <source>
        <dbReference type="RuleBase" id="RU362081"/>
    </source>
</evidence>
<dbReference type="Pfam" id="PF00702">
    <property type="entry name" value="Hydrolase"/>
    <property type="match status" value="1"/>
</dbReference>
<feature type="region of interest" description="Disordered" evidence="7">
    <location>
        <begin position="1"/>
        <end position="47"/>
    </location>
</feature>
<dbReference type="Gene3D" id="2.70.150.10">
    <property type="entry name" value="Calcium-transporting ATPase, cytoplasmic transduction domain A"/>
    <property type="match status" value="1"/>
</dbReference>
<dbReference type="Gene3D" id="3.30.70.100">
    <property type="match status" value="1"/>
</dbReference>
<feature type="transmembrane region" description="Helical" evidence="6">
    <location>
        <begin position="597"/>
        <end position="618"/>
    </location>
</feature>
<organism evidence="9 10">
    <name type="scientific">Thelonectria olida</name>
    <dbReference type="NCBI Taxonomy" id="1576542"/>
    <lineage>
        <taxon>Eukaryota</taxon>
        <taxon>Fungi</taxon>
        <taxon>Dikarya</taxon>
        <taxon>Ascomycota</taxon>
        <taxon>Pezizomycotina</taxon>
        <taxon>Sordariomycetes</taxon>
        <taxon>Hypocreomycetidae</taxon>
        <taxon>Hypocreales</taxon>
        <taxon>Nectriaceae</taxon>
        <taxon>Thelonectria</taxon>
    </lineage>
</organism>
<dbReference type="NCBIfam" id="TIGR01494">
    <property type="entry name" value="ATPase_P-type"/>
    <property type="match status" value="1"/>
</dbReference>
<dbReference type="PANTHER" id="PTHR46594:SF4">
    <property type="entry name" value="P-TYPE CATION-TRANSPORTING ATPASE"/>
    <property type="match status" value="1"/>
</dbReference>
<dbReference type="InterPro" id="IPR023299">
    <property type="entry name" value="ATPase_P-typ_cyto_dom_N"/>
</dbReference>
<dbReference type="Pfam" id="PF00403">
    <property type="entry name" value="HMA"/>
    <property type="match status" value="1"/>
</dbReference>
<dbReference type="PROSITE" id="PS50846">
    <property type="entry name" value="HMA_2"/>
    <property type="match status" value="1"/>
</dbReference>
<evidence type="ECO:0000256" key="3">
    <source>
        <dbReference type="ARBA" id="ARBA00022723"/>
    </source>
</evidence>
<dbReference type="GO" id="GO:0016020">
    <property type="term" value="C:membrane"/>
    <property type="evidence" value="ECO:0007669"/>
    <property type="project" value="UniProtKB-SubCell"/>
</dbReference>
<comment type="caution">
    <text evidence="9">The sequence shown here is derived from an EMBL/GenBank/DDBJ whole genome shotgun (WGS) entry which is preliminary data.</text>
</comment>
<dbReference type="NCBIfam" id="TIGR01525">
    <property type="entry name" value="ATPase-IB_hvy"/>
    <property type="match status" value="1"/>
</dbReference>
<dbReference type="InterPro" id="IPR027256">
    <property type="entry name" value="P-typ_ATPase_IB"/>
</dbReference>
<keyword evidence="10" id="KW-1185">Reference proteome</keyword>
<feature type="transmembrane region" description="Helical" evidence="6">
    <location>
        <begin position="663"/>
        <end position="685"/>
    </location>
</feature>
<dbReference type="CDD" id="cd00371">
    <property type="entry name" value="HMA"/>
    <property type="match status" value="1"/>
</dbReference>
<reference evidence="9 10" key="1">
    <citation type="journal article" date="2021" name="Nat. Commun.">
        <title>Genetic determinants of endophytism in the Arabidopsis root mycobiome.</title>
        <authorList>
            <person name="Mesny F."/>
            <person name="Miyauchi S."/>
            <person name="Thiergart T."/>
            <person name="Pickel B."/>
            <person name="Atanasova L."/>
            <person name="Karlsson M."/>
            <person name="Huettel B."/>
            <person name="Barry K.W."/>
            <person name="Haridas S."/>
            <person name="Chen C."/>
            <person name="Bauer D."/>
            <person name="Andreopoulos W."/>
            <person name="Pangilinan J."/>
            <person name="LaButti K."/>
            <person name="Riley R."/>
            <person name="Lipzen A."/>
            <person name="Clum A."/>
            <person name="Drula E."/>
            <person name="Henrissat B."/>
            <person name="Kohler A."/>
            <person name="Grigoriev I.V."/>
            <person name="Martin F.M."/>
            <person name="Hacquard S."/>
        </authorList>
    </citation>
    <scope>NUCLEOTIDE SEQUENCE [LARGE SCALE GENOMIC DNA]</scope>
    <source>
        <strain evidence="9 10">MPI-CAGE-CH-0241</strain>
    </source>
</reference>
<dbReference type="SUPFAM" id="SSF81665">
    <property type="entry name" value="Calcium ATPase, transmembrane domain M"/>
    <property type="match status" value="1"/>
</dbReference>
<evidence type="ECO:0000256" key="4">
    <source>
        <dbReference type="ARBA" id="ARBA00022989"/>
    </source>
</evidence>
<dbReference type="Proteomes" id="UP000777438">
    <property type="component" value="Unassembled WGS sequence"/>
</dbReference>
<feature type="transmembrane region" description="Helical" evidence="6">
    <location>
        <begin position="697"/>
        <end position="715"/>
    </location>
</feature>
<dbReference type="InterPro" id="IPR008250">
    <property type="entry name" value="ATPase_P-typ_transduc_dom_A_sf"/>
</dbReference>
<dbReference type="InterPro" id="IPR018303">
    <property type="entry name" value="ATPase_P-typ_P_site"/>
</dbReference>
<evidence type="ECO:0000256" key="2">
    <source>
        <dbReference type="ARBA" id="ARBA00022692"/>
    </source>
</evidence>
<dbReference type="PROSITE" id="PS00154">
    <property type="entry name" value="ATPASE_E1_E2"/>
    <property type="match status" value="1"/>
</dbReference>
<keyword evidence="6" id="KW-0067">ATP-binding</keyword>
<keyword evidence="5 6" id="KW-0472">Membrane</keyword>
<evidence type="ECO:0000313" key="10">
    <source>
        <dbReference type="Proteomes" id="UP000777438"/>
    </source>
</evidence>
<dbReference type="InterPro" id="IPR056236">
    <property type="entry name" value="HMA_PCA1"/>
</dbReference>
<feature type="transmembrane region" description="Helical" evidence="6">
    <location>
        <begin position="1226"/>
        <end position="1247"/>
    </location>
</feature>
<dbReference type="PANTHER" id="PTHR46594">
    <property type="entry name" value="P-TYPE CATION-TRANSPORTING ATPASE"/>
    <property type="match status" value="1"/>
</dbReference>
<dbReference type="InterPro" id="IPR059000">
    <property type="entry name" value="ATPase_P-type_domA"/>
</dbReference>
<dbReference type="AlphaFoldDB" id="A0A9P9AUK9"/>
<sequence length="1252" mass="131344">MACGSSCCGPPPDPAATSGSAAPPAADPALSTRASTADNASDRAVHNASTEITEIQQQDVDVHSTMAAEVQSIEINERRSPFTTEASVQLLTNPVGTQSEGCQKGCCGLKIEEPPKDDCGKGCCGPKIEPPEDDCGKGCCGSSPEQPPKDITCGKGCCESSTISKPIQVQGKSDCKAGCCSSTAVGLKDFPQKEDCCDVDTEPAEDACKDACCSEKPPLKDDCCASDLESSDDACKSDCCSEKLPLEEDITPKPDCCAGKIAPCCSTSCIDRIALRECEAGDDCGSCSDTSQAKTGVAKQGGKACRTHLRRAYDRYQAQLDAIGCICRALLALGKESCCAPQGRSKGARSVSRLSARSFSGSRSSLVSTRSKAKSCAEPCCGPKRVKTKEKTSSKATCGRPGSVSITVDSCADGCCGDEKAPNSHDNIQLARNDGDPERRGMSGQEHVVLAITGMTCTGCETKLQRTMSTLQGVSNLKTSLVLARAELDIDLRMLSVSEVTKHLERTTEFKCERLTSHGSSLDLLCVGDPRDVVDQKWPDGVTGVRAIDRKKIRVDFDPKIIGARDLVNKGWGSPMNLAPPQPDQTLNAGAKHVRHVGLLTLLSAVLTIPVLVMAWAPLPEHEIAYGSASLALATLVQVLIAGPFYPKALKAMVFSRVIEMDLLIVLSTSAAYIFSVVSFGYLVAGQPLSTGEFFETSTLLITLIMVGRYAAALARQKAVESISIRSLQTTTATVFENNNTTQIDARLLQFGDVFMVAPDSAVPTDGVVLSGSTDVDESMMTGESTPVEKNTGSIVIAGSVNGPGTIKVRLTRLPDDNTISTIAGMVDEAKLSKPKIQEMADRIATYFVPVVVALTIITFSIWVAIGVAVQNRSGSDAVIQAVTYGITVLIVSCPCAIGLAVPMVVVIATGVAAERGVIFKSSESIELACKTSHVVFDKTGTLTQGKLSVVREEYLADEPELAKSLLLALVEHVKHPVSVAAANHLKALGVTAASGVSETKVQAGKGIEGKYLGASICAGNATWLDLSSNAHVQSIQSQARTAFCFVVGGSPAVVFGLQDSLRPDAAATVSKLQDSGITVHLLSGDDDGAVQAAGLALGIPDMNIRSRCSPGDKQVYIKELIDVPPASQQAKSNPPVVVFCGDGTNDAAALAQATIGIHINEGTDVAKSAADVVLMRPNLNGILTVISVSKKAVHRIAFNFGWSFVYNLFAILLSAGAFVNARIPPAYAGLGELVSVLPVIAAALLLRWTKV</sequence>
<feature type="transmembrane region" description="Helical" evidence="6">
    <location>
        <begin position="624"/>
        <end position="642"/>
    </location>
</feature>
<dbReference type="SUPFAM" id="SSF56784">
    <property type="entry name" value="HAD-like"/>
    <property type="match status" value="1"/>
</dbReference>
<gene>
    <name evidence="9" type="ORF">B0T10DRAFT_476883</name>
</gene>
<dbReference type="EMBL" id="JAGPYM010000003">
    <property type="protein sequence ID" value="KAH6897457.1"/>
    <property type="molecule type" value="Genomic_DNA"/>
</dbReference>
<dbReference type="SUPFAM" id="SSF55008">
    <property type="entry name" value="HMA, heavy metal-associated domain"/>
    <property type="match status" value="1"/>
</dbReference>
<name>A0A9P9AUK9_9HYPO</name>
<accession>A0A9P9AUK9</accession>